<dbReference type="EMBL" id="PECL01000012">
    <property type="protein sequence ID" value="TEA01198.1"/>
    <property type="molecule type" value="Genomic_DNA"/>
</dbReference>
<name>A0A4R8SPY7_9MYCO</name>
<reference evidence="2 3" key="1">
    <citation type="journal article" date="2019" name="Sci. Rep.">
        <title>Extended insight into the Mycobacterium chelonae-abscessus complex through whole genome sequencing of Mycobacterium salmoniphilum outbreak and Mycobacterium salmoniphilum-like strains.</title>
        <authorList>
            <person name="Behra P.R.K."/>
            <person name="Das S."/>
            <person name="Pettersson B.M.F."/>
            <person name="Shirreff L."/>
            <person name="DuCote T."/>
            <person name="Jacobsson K.G."/>
            <person name="Ennis D.G."/>
            <person name="Kirsebom L.A."/>
        </authorList>
    </citation>
    <scope>NUCLEOTIDE SEQUENCE [LARGE SCALE GENOMIC DNA]</scope>
    <source>
        <strain evidence="2 3">CCUG 60884</strain>
    </source>
</reference>
<gene>
    <name evidence="2" type="ORF">CCUG60884_03947</name>
</gene>
<accession>A0A4R8SPY7</accession>
<proteinExistence type="predicted"/>
<organism evidence="2 3">
    <name type="scientific">Mycobacteroides salmoniphilum</name>
    <dbReference type="NCBI Taxonomy" id="404941"/>
    <lineage>
        <taxon>Bacteria</taxon>
        <taxon>Bacillati</taxon>
        <taxon>Actinomycetota</taxon>
        <taxon>Actinomycetes</taxon>
        <taxon>Mycobacteriales</taxon>
        <taxon>Mycobacteriaceae</taxon>
        <taxon>Mycobacteroides</taxon>
    </lineage>
</organism>
<dbReference type="STRING" id="404941.GCA_002013645_03982"/>
<dbReference type="RefSeq" id="WP_134086549.1">
    <property type="nucleotide sequence ID" value="NZ_PECL01000012.1"/>
</dbReference>
<evidence type="ECO:0000256" key="1">
    <source>
        <dbReference type="SAM" id="Phobius"/>
    </source>
</evidence>
<protein>
    <recommendedName>
        <fullName evidence="4">Transmembrane protein</fullName>
    </recommendedName>
</protein>
<dbReference type="Proteomes" id="UP000294604">
    <property type="component" value="Unassembled WGS sequence"/>
</dbReference>
<keyword evidence="1" id="KW-0812">Transmembrane</keyword>
<evidence type="ECO:0000313" key="2">
    <source>
        <dbReference type="EMBL" id="TEA01198.1"/>
    </source>
</evidence>
<keyword evidence="1" id="KW-0472">Membrane</keyword>
<comment type="caution">
    <text evidence="2">The sequence shown here is derived from an EMBL/GenBank/DDBJ whole genome shotgun (WGS) entry which is preliminary data.</text>
</comment>
<feature type="transmembrane region" description="Helical" evidence="1">
    <location>
        <begin position="114"/>
        <end position="134"/>
    </location>
</feature>
<evidence type="ECO:0000313" key="3">
    <source>
        <dbReference type="Proteomes" id="UP000294604"/>
    </source>
</evidence>
<keyword evidence="1" id="KW-1133">Transmembrane helix</keyword>
<dbReference type="AlphaFoldDB" id="A0A4R8SPY7"/>
<feature type="transmembrane region" description="Helical" evidence="1">
    <location>
        <begin position="92"/>
        <end position="108"/>
    </location>
</feature>
<evidence type="ECO:0008006" key="4">
    <source>
        <dbReference type="Google" id="ProtNLM"/>
    </source>
</evidence>
<sequence>MPGLAELALGAAPIAGGALLGAVAGNLKPPDFRALIAKDLDLLDRIPAEQTERRAAFQRTIDQRIDDLIASTDRSRSLREAAFSYGGSWRDILVFVGAVLFTVIWWNIEHTRTNWLVMFLVMLALTLVAGFYALRTTLRGLHSLGGRLRHRSPGSSETS</sequence>